<dbReference type="AlphaFoldDB" id="A0A2N9X9K9"/>
<keyword evidence="1" id="KW-0472">Membrane</keyword>
<dbReference type="Proteomes" id="UP000230202">
    <property type="component" value="Unassembled WGS sequence"/>
</dbReference>
<reference evidence="2" key="1">
    <citation type="journal article" date="2017" name="MBio">
        <title>Type VI secretion-mediated competition in the bee gut microbiome.</title>
        <authorList>
            <person name="Steele M.I."/>
            <person name="Kwong W.K."/>
            <person name="Powell J.E."/>
            <person name="Whiteley M."/>
            <person name="Moran N.A."/>
        </authorList>
    </citation>
    <scope>NUCLEOTIDE SEQUENCE [LARGE SCALE GENOMIC DNA]</scope>
    <source>
        <strain evidence="2">WkB273</strain>
    </source>
</reference>
<organism evidence="2 3">
    <name type="scientific">Snodgrassella alvi</name>
    <dbReference type="NCBI Taxonomy" id="1196083"/>
    <lineage>
        <taxon>Bacteria</taxon>
        <taxon>Pseudomonadati</taxon>
        <taxon>Pseudomonadota</taxon>
        <taxon>Betaproteobacteria</taxon>
        <taxon>Neisseriales</taxon>
        <taxon>Neisseriaceae</taxon>
        <taxon>Snodgrassella</taxon>
    </lineage>
</organism>
<proteinExistence type="predicted"/>
<protein>
    <submittedName>
        <fullName evidence="2">Uncharacterized protein</fullName>
    </submittedName>
</protein>
<dbReference type="EMBL" id="MEIL01000016">
    <property type="protein sequence ID" value="PIT41531.1"/>
    <property type="molecule type" value="Genomic_DNA"/>
</dbReference>
<evidence type="ECO:0000256" key="1">
    <source>
        <dbReference type="SAM" id="Phobius"/>
    </source>
</evidence>
<name>A0A2N9X9K9_9NEIS</name>
<evidence type="ECO:0000313" key="3">
    <source>
        <dbReference type="Proteomes" id="UP000230202"/>
    </source>
</evidence>
<keyword evidence="3" id="KW-1185">Reference proteome</keyword>
<keyword evidence="1" id="KW-0812">Transmembrane</keyword>
<accession>A0A2N9X9K9</accession>
<comment type="caution">
    <text evidence="2">The sequence shown here is derived from an EMBL/GenBank/DDBJ whole genome shotgun (WGS) entry which is preliminary data.</text>
</comment>
<sequence length="63" mass="7677">MSFRYNNWPCKGYIEIIDTIFSSKVPLLFFFLLYMGLLFWIKQHFLLLFDIAHQIELTIIFNL</sequence>
<gene>
    <name evidence="2" type="ORF">BHC54_01955</name>
</gene>
<evidence type="ECO:0000313" key="2">
    <source>
        <dbReference type="EMBL" id="PIT41531.1"/>
    </source>
</evidence>
<keyword evidence="1" id="KW-1133">Transmembrane helix</keyword>
<feature type="transmembrane region" description="Helical" evidence="1">
    <location>
        <begin position="20"/>
        <end position="41"/>
    </location>
</feature>